<comment type="caution">
    <text evidence="1">The sequence shown here is derived from an EMBL/GenBank/DDBJ whole genome shotgun (WGS) entry which is preliminary data.</text>
</comment>
<accession>A0ACC1XTV8</accession>
<protein>
    <submittedName>
        <fullName evidence="1">Uncharacterized protein</fullName>
    </submittedName>
</protein>
<gene>
    <name evidence="1" type="ORF">OWV82_013311</name>
</gene>
<organism evidence="1 2">
    <name type="scientific">Melia azedarach</name>
    <name type="common">Chinaberry tree</name>
    <dbReference type="NCBI Taxonomy" id="155640"/>
    <lineage>
        <taxon>Eukaryota</taxon>
        <taxon>Viridiplantae</taxon>
        <taxon>Streptophyta</taxon>
        <taxon>Embryophyta</taxon>
        <taxon>Tracheophyta</taxon>
        <taxon>Spermatophyta</taxon>
        <taxon>Magnoliopsida</taxon>
        <taxon>eudicotyledons</taxon>
        <taxon>Gunneridae</taxon>
        <taxon>Pentapetalae</taxon>
        <taxon>rosids</taxon>
        <taxon>malvids</taxon>
        <taxon>Sapindales</taxon>
        <taxon>Meliaceae</taxon>
        <taxon>Melia</taxon>
    </lineage>
</organism>
<sequence>MANPGAGNKFVSVNLNKSYGQSHNQHQNHHNNLPHSGYYGSSRARPGSGGGGMVVLSRPRSSQKVAGPKLSVPPPMNLPSLRKEHERFDSLGSGGGPAGGGVSGGGPRPGSSGMGWTKPGTTVAFQEKEGFVSSDKIMNDGADQALRRVDGVSKSSGGVGGGSMYTPPSARSATAGPACSTVQPVEKVSVLRGEDFPSLRAALPAVSGSEKKQKDGLYQKQKPVFSEESDNNEQKDGSGLNSLVDMRPRLQSGRGGFGSGLSENGGGNRDFGRSRGSEQVRSQDEYFPGPLPLPLLRLKPRSDWADDERDTGHGFTDRDRGHEFSKSEAYWEGDFDLPRPTILPHKPTQNGLDRWGQRDNETGKVSSSEVTRVDPFGRDVRTLSREGWEGNLWRASSPLQKDGFGTEEIGNDRIGIDSRPSSLNREANNETKFVSSPFRDIPQDDPGRRDFGYGQGGRQSWNNSFNNQRAERNPRERYGGEQYNRFRGDGFQGSSASKSSFSSGRRAFPVNDPILNFARDKRPLFKSEKPYQEDPFMKEFGATSFDGRDPFSAGLVGVVKKKKDTLKQTDFHDPVRESFEAELERVQKMQEEERQRIIEEQERALELARREEEERLRVAREQEEQQRRLEEEAREAAWRAEQERLEAIHKADEQRIAREEEKQRIIVEEERRKQAAKQKLLELEERIARRQAESAKGGSNSSCVADEKLSGMAKERDTPKVVDVGDWEDSERMVERITTSASSDSSGPNRPFDMSSRTHFARDNSSVPLDRGKPFNSWRRDAFENGNSSTFIPQDAENGHYSPRRDTNFGGRTVPRKEFYGGPGVVSSRSYYKAGILEPHMDEFTHSRGQRWNMSADGDHYGRNTEMESDFHENLAERYGDVGWGHGRYGGSAYPPYPDRLYQNPEADELSSFGRSRYSVRHPRVLPPPTLSMQKASYRHENERPGPSTFHENEMEYNHMARSESTRQTGLDSGQQHNLAHHEIIDVQPESNENDEQNLERNTIPNCESQSSLSVSSPPDSPVHLSHDDLDESGDSPPLSTAEEGKDVLSGQGNDPVILPMQSVNENMMAPASSISAGDDEDWTVENHEALHEQEEYDEDEDGYQDDDEVHDGDDENIDLTEEFEDMHLEDKGSPHMMNNLVLGFNEGVEVAMPSDEFERSPRNEDTPFALPRISAGTVVEEQGSLDRMSGTLQSVDVPSQMSIGNSSGIFQETEKTVQNLVIQPDTTPQLSATSELMDHIDATSGSILPSQHPIPSSVNVDSVSSCDQTVMSTVSTGSNQAETSVKLQFGLFSGPSLIPSPVPAIQIGSIQMPLLHPQVGSSLTHMHPSQSPLFQFGQLRYTTPISQGVLPLAPQSMPYVQPSIPANFSLNQNAGVSLPMQPSQPTSDHNFMKSDALSLSADDHLGVVQRHLDMSLGNALNEVTSLPVTGSSETTFMVHQGRADISSIDDNDEASPEAVFKAEDQGHNSVSRNLKSLSTKESEGLLHTESAPSLPVSKEKSLSGSKSQGLTSASRGRRSGPKSSFMSSEPSHSDAGGFQRRPRRQRTEFRVRENADKRQSTGMVPGNHVGFDNKSNINGRSNGISTRSGYRRVVMSNRSSKQANGSESLGSGTISSQEIDSGSKVGKVVGKELLTKSQDIPYSDEASLKRTIRSEDDVDAPLHSGVVRVFKQPGIEAPSDEDDFIEVRSKRQMLNDRREQREKEIKAKSRITKLPRKPRSTSQSTIVSASSNKSASMSGEASNSVRSDFVGNEGRNFANIEVSTGFNTTKVSQPLAPIGTPAVKSDAQGDLRSQTNKSLQNSSIPVLSGGGKNLAPGFIFDGKNKIMDNVQTSMGSWGNSPLNQQVMALTQTQLDEAMNPGKFDSHVSVKEHTSSVGEPSMSSSSILTKDKSFSSTASPINSLLAGEKIQFGAVTSPTVLPPSTRAVSHGIGPPGPSRSDIQISHNLSTAENDCTLFFDKEKHSSETCVNVEDCEAEAEAAASAIAVAAISSDEVVGSGLGSCPVSVSETTSFGGAEIDGMTRDDQQSASESRAEESLTVALPADLSVDNPPISLWPPLPSPPNSSNPMISHFPGGLPSHFPLYEMNPMLGGPIFTFGPHEESVSAQSQTQKTSASGSSSLGTWQQCHSGVDSFYGAPAGYTGPFISPTGGIPGVQGPPHMVVYNHFAPVGQFGQVGLSFMGTTYIPSAKQPDWKRNPVSSAMGVGEGEVNNLNLNMVATQRNPTNLPAPVQHLAPGSPLLPMASPLAMFDVSPFQSSSDASVQGRWSHVSASPVQSVPMSAPMQQQADGVLSSQFNHGPSVDQSPASNRFAESRTSTPSDSSRSFHAATDVTVTQLPEELGLVHASSSTGAGAPVQSAVPKSLSRSTASDAGKTDIIQNGKSISQNASSSLKPQSLQYNNSSGYNHQRGSGVSQKNNSGGEWSHRRIGYHGRNQSFGAEKSFPPSKMKQIYVAKQTISGTSPSQS</sequence>
<name>A0ACC1XTV8_MELAZ</name>
<evidence type="ECO:0000313" key="2">
    <source>
        <dbReference type="Proteomes" id="UP001164539"/>
    </source>
</evidence>
<evidence type="ECO:0000313" key="1">
    <source>
        <dbReference type="EMBL" id="KAJ4714894.1"/>
    </source>
</evidence>
<reference evidence="1 2" key="1">
    <citation type="journal article" date="2023" name="Science">
        <title>Complex scaffold remodeling in plant triterpene biosynthesis.</title>
        <authorList>
            <person name="De La Pena R."/>
            <person name="Hodgson H."/>
            <person name="Liu J.C."/>
            <person name="Stephenson M.J."/>
            <person name="Martin A.C."/>
            <person name="Owen C."/>
            <person name="Harkess A."/>
            <person name="Leebens-Mack J."/>
            <person name="Jimenez L.E."/>
            <person name="Osbourn A."/>
            <person name="Sattely E.S."/>
        </authorList>
    </citation>
    <scope>NUCLEOTIDE SEQUENCE [LARGE SCALE GENOMIC DNA]</scope>
    <source>
        <strain evidence="2">cv. JPN11</strain>
        <tissue evidence="1">Leaf</tissue>
    </source>
</reference>
<dbReference type="Proteomes" id="UP001164539">
    <property type="component" value="Chromosome 7"/>
</dbReference>
<dbReference type="EMBL" id="CM051400">
    <property type="protein sequence ID" value="KAJ4714894.1"/>
    <property type="molecule type" value="Genomic_DNA"/>
</dbReference>
<keyword evidence="2" id="KW-1185">Reference proteome</keyword>
<proteinExistence type="predicted"/>